<name>A0A178IM59_9BACT</name>
<reference evidence="1 2" key="1">
    <citation type="submission" date="2016-01" db="EMBL/GenBank/DDBJ databases">
        <title>High potential of lignocellulose degradation of a new Verrucomicrobia species.</title>
        <authorList>
            <person name="Wang Y."/>
            <person name="Shi Y."/>
            <person name="Qiu Z."/>
            <person name="Liu S."/>
            <person name="Yang H."/>
        </authorList>
    </citation>
    <scope>NUCLEOTIDE SEQUENCE [LARGE SCALE GENOMIC DNA]</scope>
    <source>
        <strain evidence="1 2">TSB47</strain>
    </source>
</reference>
<keyword evidence="2" id="KW-1185">Reference proteome</keyword>
<dbReference type="Proteomes" id="UP000078486">
    <property type="component" value="Unassembled WGS sequence"/>
</dbReference>
<dbReference type="SUPFAM" id="SSF48208">
    <property type="entry name" value="Six-hairpin glycosidases"/>
    <property type="match status" value="1"/>
</dbReference>
<evidence type="ECO:0000313" key="2">
    <source>
        <dbReference type="Proteomes" id="UP000078486"/>
    </source>
</evidence>
<evidence type="ECO:0000313" key="1">
    <source>
        <dbReference type="EMBL" id="OAM90295.1"/>
    </source>
</evidence>
<gene>
    <name evidence="1" type="ORF">AW736_00935</name>
</gene>
<dbReference type="OrthoDB" id="628098at2"/>
<dbReference type="STRING" id="1184151.AW736_00935"/>
<dbReference type="GO" id="GO:0005975">
    <property type="term" value="P:carbohydrate metabolic process"/>
    <property type="evidence" value="ECO:0007669"/>
    <property type="project" value="InterPro"/>
</dbReference>
<proteinExistence type="predicted"/>
<protein>
    <submittedName>
        <fullName evidence="1">Glycerophosphoryl diester phosphodiesterase</fullName>
    </submittedName>
</protein>
<organism evidence="1 2">
    <name type="scientific">Termitidicoccus mucosus</name>
    <dbReference type="NCBI Taxonomy" id="1184151"/>
    <lineage>
        <taxon>Bacteria</taxon>
        <taxon>Pseudomonadati</taxon>
        <taxon>Verrucomicrobiota</taxon>
        <taxon>Opitutia</taxon>
        <taxon>Opitutales</taxon>
        <taxon>Opitutaceae</taxon>
        <taxon>Termitidicoccus</taxon>
    </lineage>
</organism>
<comment type="caution">
    <text evidence="1">The sequence shown here is derived from an EMBL/GenBank/DDBJ whole genome shotgun (WGS) entry which is preliminary data.</text>
</comment>
<sequence>MSNTAVRLQWQQAADGWRLVAADALDASGNAVPAGAPSGRYTILYSATEPDKTPAPFSLSGRTDVFPEPIYKYPVPRWAKATVPAALNLAGEERSFFPSDAEKSADGAWVFRHRTDVADLSACWSLDPSFPGDVRVTLTLTARKAGWFSLPTPTLATVSPGDLKWAVVPGYFKGNTFNPDFPLAFAYGHGLPDRPVIANEGAASTLASIITNKAGATLAVIAEPGVVDPWPKDGPARELWRIGLSHMNRAGQLSPTLYRALLGSRDSRLEAGETLVFSFRYSLRNDDWFAAIRHAAYDIYRLDDFLALKKPARSLSQRLHSLHRYVTDDATSLWHTEQFGGLTIGAQAYNGGVVGAERDPKKPGDYDAMKNSDYGAMWMLARLTGDPRLTRDRLPFARNFKFVQQQAAPGFFQGAAIGQYYLAKSRRFVEEWGDYVEPIAITYYTMLDLGNILLFEPGDNELRERLRLGAERLLQWQRRDGSWAVAYDHATQKELFTELPDVRATFYGLVVAHRILGDQKYLDAARRGADWFIENGVKPARFIGVCGDARFAPDFATVQSAQAFLDLFDLTADVRYREAAIECARQYVTEIFTQPLATNQKKTGKKRALFDWQVNPTGLAFEHGGSIGTASGSGPILLASYAGLYVRMAQITGEPLFRDLARAAALARDAFLHPDTQVASYYWLHLNAGPGSFPHHAWWQFGWITDYLVSEIELRSAGGITFPRGFITPKVGPHACFGFAPGRLYGRPVNLAWGEIDTGMPEVDYVVARDTGGARTHVILLNNSPRAVKTTVKAPPSAFTGLDAKTWKSAALRAGAGQAEELPAGQAAWPVDIPAYGLAVLELSPEN</sequence>
<accession>A0A178IM59</accession>
<dbReference type="EMBL" id="LRRQ01000062">
    <property type="protein sequence ID" value="OAM90295.1"/>
    <property type="molecule type" value="Genomic_DNA"/>
</dbReference>
<dbReference type="InterPro" id="IPR008928">
    <property type="entry name" value="6-hairpin_glycosidase_sf"/>
</dbReference>
<dbReference type="AlphaFoldDB" id="A0A178IM59"/>